<feature type="compositionally biased region" description="Low complexity" evidence="1">
    <location>
        <begin position="913"/>
        <end position="930"/>
    </location>
</feature>
<evidence type="ECO:0000256" key="1">
    <source>
        <dbReference type="SAM" id="MobiDB-lite"/>
    </source>
</evidence>
<feature type="region of interest" description="Disordered" evidence="1">
    <location>
        <begin position="770"/>
        <end position="949"/>
    </location>
</feature>
<feature type="compositionally biased region" description="Basic and acidic residues" evidence="1">
    <location>
        <begin position="1120"/>
        <end position="1129"/>
    </location>
</feature>
<feature type="compositionally biased region" description="Basic and acidic residues" evidence="1">
    <location>
        <begin position="817"/>
        <end position="861"/>
    </location>
</feature>
<gene>
    <name evidence="2" type="ORF">TRITD_4Av1G028480</name>
</gene>
<feature type="compositionally biased region" description="Polar residues" evidence="1">
    <location>
        <begin position="800"/>
        <end position="812"/>
    </location>
</feature>
<reference evidence="2 3" key="1">
    <citation type="submission" date="2017-09" db="EMBL/GenBank/DDBJ databases">
        <authorList>
            <consortium name="International Durum Wheat Genome Sequencing Consortium (IDWGSC)"/>
            <person name="Milanesi L."/>
        </authorList>
    </citation>
    <scope>NUCLEOTIDE SEQUENCE [LARGE SCALE GENOMIC DNA]</scope>
    <source>
        <strain evidence="3">cv. Svevo</strain>
    </source>
</reference>
<proteinExistence type="predicted"/>
<dbReference type="AlphaFoldDB" id="A0A9R0VUW5"/>
<feature type="compositionally biased region" description="Polar residues" evidence="1">
    <location>
        <begin position="862"/>
        <end position="884"/>
    </location>
</feature>
<dbReference type="PANTHER" id="PTHR16897">
    <property type="entry name" value="OS10G0105400 PROTEIN"/>
    <property type="match status" value="1"/>
</dbReference>
<feature type="compositionally biased region" description="Basic and acidic residues" evidence="1">
    <location>
        <begin position="536"/>
        <end position="547"/>
    </location>
</feature>
<dbReference type="PANTHER" id="PTHR16897:SF2">
    <property type="entry name" value="OS03G0226600 PROTEIN"/>
    <property type="match status" value="1"/>
</dbReference>
<feature type="region of interest" description="Disordered" evidence="1">
    <location>
        <begin position="536"/>
        <end position="615"/>
    </location>
</feature>
<feature type="compositionally biased region" description="Low complexity" evidence="1">
    <location>
        <begin position="895"/>
        <end position="906"/>
    </location>
</feature>
<feature type="compositionally biased region" description="Basic and acidic residues" evidence="1">
    <location>
        <begin position="565"/>
        <end position="583"/>
    </location>
</feature>
<feature type="compositionally biased region" description="Basic residues" evidence="1">
    <location>
        <begin position="548"/>
        <end position="564"/>
    </location>
</feature>
<protein>
    <submittedName>
        <fullName evidence="2">Uncharacterized protein</fullName>
    </submittedName>
</protein>
<organism evidence="2 3">
    <name type="scientific">Triticum turgidum subsp. durum</name>
    <name type="common">Durum wheat</name>
    <name type="synonym">Triticum durum</name>
    <dbReference type="NCBI Taxonomy" id="4567"/>
    <lineage>
        <taxon>Eukaryota</taxon>
        <taxon>Viridiplantae</taxon>
        <taxon>Streptophyta</taxon>
        <taxon>Embryophyta</taxon>
        <taxon>Tracheophyta</taxon>
        <taxon>Spermatophyta</taxon>
        <taxon>Magnoliopsida</taxon>
        <taxon>Liliopsida</taxon>
        <taxon>Poales</taxon>
        <taxon>Poaceae</taxon>
        <taxon>BOP clade</taxon>
        <taxon>Pooideae</taxon>
        <taxon>Triticodae</taxon>
        <taxon>Triticeae</taxon>
        <taxon>Triticinae</taxon>
        <taxon>Triticum</taxon>
    </lineage>
</organism>
<evidence type="ECO:0000313" key="3">
    <source>
        <dbReference type="Proteomes" id="UP000324705"/>
    </source>
</evidence>
<feature type="region of interest" description="Disordered" evidence="1">
    <location>
        <begin position="436"/>
        <end position="468"/>
    </location>
</feature>
<feature type="region of interest" description="Disordered" evidence="1">
    <location>
        <begin position="1083"/>
        <end position="1180"/>
    </location>
</feature>
<feature type="compositionally biased region" description="Basic and acidic residues" evidence="1">
    <location>
        <begin position="777"/>
        <end position="796"/>
    </location>
</feature>
<dbReference type="OMA" id="PDEHICT"/>
<dbReference type="Proteomes" id="UP000324705">
    <property type="component" value="Chromosome 4A"/>
</dbReference>
<dbReference type="Gramene" id="TRITD4Av1G028480.2">
    <property type="protein sequence ID" value="TRITD4Av1G028480.2"/>
    <property type="gene ID" value="TRITD4Av1G028480"/>
</dbReference>
<keyword evidence="3" id="KW-1185">Reference proteome</keyword>
<evidence type="ECO:0000313" key="2">
    <source>
        <dbReference type="EMBL" id="VAH88515.1"/>
    </source>
</evidence>
<feature type="compositionally biased region" description="Low complexity" evidence="1">
    <location>
        <begin position="584"/>
        <end position="599"/>
    </location>
</feature>
<feature type="compositionally biased region" description="Acidic residues" evidence="1">
    <location>
        <begin position="437"/>
        <end position="457"/>
    </location>
</feature>
<name>A0A9R0VUW5_TRITD</name>
<dbReference type="EMBL" id="LT934117">
    <property type="protein sequence ID" value="VAH88515.1"/>
    <property type="molecule type" value="Genomic_DNA"/>
</dbReference>
<accession>A0A9R0VUW5</accession>
<sequence length="1199" mass="134774">MAGVAAETAVASASGSGIWSRRRDEITFDRLQKIQQDFPCAPDEHICTSTSYSVGSQIALTLSWCIALRDSNPWSCTFGLFWNDLPPQARRELLKLDKQTLIEQARKNFYCSRCNGLLLENFKSLQQEVSDIDCLSSSGESKIRQQNGSQDPSVHPWGGLATTKDGILTLIDCFMKANSLRVLQNVFDNARLREREREMLYPDACGGGGRGWISQGMASYSRGYGTRETCALHTAHLSCNTLVNFWSALCDETRSSLLRMKEDDFIERLMFRFDSKRFCRDCRRNVIREFKELKELKRIRREPRCTSWFCVADYAFQCEVFEDSVIVDWRQSISETDGSYHHFEWAIGTDEGQSDVFGFENVGMKTQVQRSGIDLDQFEDYFITLRAWKLDGRYTEMCVKAHALKGQSCVHHRLVLGDGFVTITKGESIRSLFEHAEEAEEEDEDDAMERDENDLDGDGSHPQKHAKSPELAREFLLDAAAVIFKEQVEKAFREGAAQQNAQSVFVSLALKLLEERVHVACKEIITLEKQNKLLEEEEKEKREEQERRMRRRTKEREKKHRRKERLKEKERDKGKRDEFKTSDDISSSTLSNSSTCTNDESGNTFGSRAASEEEDNSTAVALCHAEIESSSIEIDGQNNIDCCDTVTKCPPVNSSEPFTSQQSKPSRRNLRLRKDVPQDHSSCWYDDGRDESRSVGNMQWRSMERMRNGDGSCNSVCSTNNRTRYRQDYNSCSCDHQESYKTEDNCFLPTARAGREMKMAKKTGVDKPLVQYRRVGSTHERNAIPKQVWERMDTRKKTGLNDTDNMSGSVDNVESPKPVECDTSGCEKLDTGREPLDQASERSTDVCKSETDQPYGQREENQSACSDGTPMTNKQKCHSTNNEGSKPDEELMTNSASSDGSSSCMSEADRESSSSSVTSLSAHTPESSSSDSEESSERVNIITEAPSTRTASRSLFETCAGNGFREYHPKATCPPHNDRFGFSVLPFQNQSSHQQNMHAPPAYSPTTIGPHSHSCAAPTNGYFQYGQPPNFFSGPVGFRVPGNGPADFSVQYNNVHRYPAPAFSCIHPEQILKTPTSFRVMPPPPLPPYRHGTAPTGGHPYGGLNPDRLNSMLKPMGPKDAPDGNKLPDKSASFSLFQFNLPIAPQGPPSPKDGKSGESVARMPPFAPVQAQPCSREQTDVKEYNLFSTDQSGYFPLSR</sequence>